<dbReference type="PIRSF" id="PIRSF030140">
    <property type="entry name" value="UCP030140"/>
    <property type="match status" value="1"/>
</dbReference>
<dbReference type="InterPro" id="IPR016947">
    <property type="entry name" value="UCP030140"/>
</dbReference>
<dbReference type="SUPFAM" id="SSF101386">
    <property type="entry name" value="all-alpha NTP pyrophosphatases"/>
    <property type="match status" value="1"/>
</dbReference>
<comment type="caution">
    <text evidence="1">The sequence shown here is derived from an EMBL/GenBank/DDBJ whole genome shotgun (WGS) entry which is preliminary data.</text>
</comment>
<gene>
    <name evidence="1" type="ORF">SAMN05444126_11221</name>
</gene>
<keyword evidence="2" id="KW-1185">Reference proteome</keyword>
<reference evidence="2" key="1">
    <citation type="submission" date="2016-10" db="EMBL/GenBank/DDBJ databases">
        <authorList>
            <person name="de Groot N.N."/>
        </authorList>
    </citation>
    <scope>NUCLEOTIDE SEQUENCE [LARGE SCALE GENOMIC DNA]</scope>
    <source>
        <strain evidence="2">10nlg</strain>
    </source>
</reference>
<name>A0A1H9U053_9BACI</name>
<protein>
    <submittedName>
        <fullName evidence="1">Dimeric dUTPase, all-alpha-NTP-PPase (MazG) superfamily</fullName>
    </submittedName>
</protein>
<dbReference type="Pfam" id="PF08761">
    <property type="entry name" value="dUTPase_2"/>
    <property type="match status" value="1"/>
</dbReference>
<dbReference type="CDD" id="cd11527">
    <property type="entry name" value="NTP-PPase_dUTPase"/>
    <property type="match status" value="1"/>
</dbReference>
<dbReference type="RefSeq" id="WP_093072896.1">
    <property type="nucleotide sequence ID" value="NZ_FOGV01000012.1"/>
</dbReference>
<accession>A0A1H9U053</accession>
<dbReference type="AlphaFoldDB" id="A0A1H9U053"/>
<sequence>MNVQKLFTMQKELDTSIQQGRNLAGEPLLERKLLAFHVETCELANETRCFKFWSSKPSADRSVILEEYVDGLHFLLSVGLELGFQDAVTESSQRVQTAEKPVTSYFHTVIDKIVQLRKDQTADTYEELFAAYAALGEALGFSPDDIEAAYFDKNKVNYRRQEEGY</sequence>
<evidence type="ECO:0000313" key="2">
    <source>
        <dbReference type="Proteomes" id="UP000199318"/>
    </source>
</evidence>
<dbReference type="Gene3D" id="1.10.4010.10">
    <property type="entry name" value="Type II deoxyuridine triphosphatase"/>
    <property type="match status" value="1"/>
</dbReference>
<organism evidence="1 2">
    <name type="scientific">Salisediminibacterium halotolerans</name>
    <dbReference type="NCBI Taxonomy" id="517425"/>
    <lineage>
        <taxon>Bacteria</taxon>
        <taxon>Bacillati</taxon>
        <taxon>Bacillota</taxon>
        <taxon>Bacilli</taxon>
        <taxon>Bacillales</taxon>
        <taxon>Bacillaceae</taxon>
        <taxon>Salisediminibacterium</taxon>
    </lineage>
</organism>
<dbReference type="Proteomes" id="UP000199318">
    <property type="component" value="Unassembled WGS sequence"/>
</dbReference>
<dbReference type="STRING" id="1464123.SAMN05444126_11221"/>
<dbReference type="OrthoDB" id="5506143at2"/>
<evidence type="ECO:0000313" key="1">
    <source>
        <dbReference type="EMBL" id="SES03040.1"/>
    </source>
</evidence>
<proteinExistence type="predicted"/>
<dbReference type="InterPro" id="IPR014871">
    <property type="entry name" value="dUTPase/dCTP_pyrophosphatase"/>
</dbReference>
<dbReference type="EMBL" id="FOGV01000012">
    <property type="protein sequence ID" value="SES03040.1"/>
    <property type="molecule type" value="Genomic_DNA"/>
</dbReference>